<dbReference type="RefSeq" id="WP_147544423.1">
    <property type="nucleotide sequence ID" value="NZ_SAYD01000003.1"/>
</dbReference>
<reference evidence="2 3" key="1">
    <citation type="journal article" date="1992" name="Lakartidningen">
        <title>[Penicillin V and not amoxicillin is the first choice preparation in acute otitis].</title>
        <authorList>
            <person name="Kamme C."/>
            <person name="Lundgren K."/>
            <person name="Prellner K."/>
        </authorList>
    </citation>
    <scope>NUCLEOTIDE SEQUENCE [LARGE SCALE GENOMIC DNA]</scope>
    <source>
        <strain evidence="2 3">PC3997IV</strain>
    </source>
</reference>
<proteinExistence type="predicted"/>
<comment type="caution">
    <text evidence="2">The sequence shown here is derived from an EMBL/GenBank/DDBJ whole genome shotgun (WGS) entry which is preliminary data.</text>
</comment>
<dbReference type="EMBL" id="SAYD01000003">
    <property type="protein sequence ID" value="TXJ41556.1"/>
    <property type="molecule type" value="Genomic_DNA"/>
</dbReference>
<gene>
    <name evidence="2" type="ORF">EPJ81_00910</name>
</gene>
<evidence type="ECO:0000313" key="3">
    <source>
        <dbReference type="Proteomes" id="UP000325002"/>
    </source>
</evidence>
<dbReference type="Pfam" id="PF08878">
    <property type="entry name" value="HamA"/>
    <property type="match status" value="1"/>
</dbReference>
<protein>
    <submittedName>
        <fullName evidence="2">DUF1837 domain-containing protein</fullName>
    </submittedName>
</protein>
<dbReference type="Proteomes" id="UP000325002">
    <property type="component" value="Unassembled WGS sequence"/>
</dbReference>
<name>A0A5C8EUR6_9SPIR</name>
<feature type="domain" description="Anti-bacteriophage protein A/HamA C-terminal" evidence="1">
    <location>
        <begin position="32"/>
        <end position="315"/>
    </location>
</feature>
<accession>A0A5C8EUR6</accession>
<dbReference type="AlphaFoldDB" id="A0A5C8EUR6"/>
<evidence type="ECO:0000259" key="1">
    <source>
        <dbReference type="Pfam" id="PF08878"/>
    </source>
</evidence>
<sequence length="321" mass="37596">MSCIYINKLDKDSFDILLDIKLMDIYPKNFEYDIKYSSLLGLSNKYIDGEWSIKKFCNFFKDKIVLSALSTEEMELISDSPATSLENAFENLRKVKAKDNSEGKITDGEVGEIFLYGIMREYYQATVLVPKIFYKQNTNDTVKGGDSVHITLSNNEVGVWFGESKFYSDINRAIDDSVKSISDFLKNKINKEISISYDSLRLENIKKMLIEKPNEELYNELKYLLQKDNIDKLKQYMHIPILILYECDITKSSKSQEELIKRYINDIFKEKSLMLLKKQITKLKENNIFNYESIKFHIILFPCIDKDKIMDNINDMAKNYI</sequence>
<dbReference type="InterPro" id="IPR014976">
    <property type="entry name" value="AbpA_HamA_C"/>
</dbReference>
<evidence type="ECO:0000313" key="2">
    <source>
        <dbReference type="EMBL" id="TXJ41556.1"/>
    </source>
</evidence>
<organism evidence="2 3">
    <name type="scientific">Brachyspira aalborgi</name>
    <dbReference type="NCBI Taxonomy" id="29522"/>
    <lineage>
        <taxon>Bacteria</taxon>
        <taxon>Pseudomonadati</taxon>
        <taxon>Spirochaetota</taxon>
        <taxon>Spirochaetia</taxon>
        <taxon>Brachyspirales</taxon>
        <taxon>Brachyspiraceae</taxon>
        <taxon>Brachyspira</taxon>
    </lineage>
</organism>